<dbReference type="GO" id="GO:0005634">
    <property type="term" value="C:nucleus"/>
    <property type="evidence" value="ECO:0007669"/>
    <property type="project" value="UniProtKB-SubCell"/>
</dbReference>
<accession>A0A314XK06</accession>
<evidence type="ECO:0000313" key="8">
    <source>
        <dbReference type="EMBL" id="PQM41893.1"/>
    </source>
</evidence>
<dbReference type="SMART" id="SM01019">
    <property type="entry name" value="B3"/>
    <property type="match status" value="2"/>
</dbReference>
<keyword evidence="2" id="KW-0805">Transcription regulation</keyword>
<comment type="subcellular location">
    <subcellularLocation>
        <location evidence="1">Nucleus</location>
    </subcellularLocation>
</comment>
<name>A0A314XK06_PRUYE</name>
<dbReference type="Pfam" id="PF02362">
    <property type="entry name" value="B3"/>
    <property type="match status" value="2"/>
</dbReference>
<keyword evidence="3" id="KW-0238">DNA-binding</keyword>
<dbReference type="InterPro" id="IPR015300">
    <property type="entry name" value="DNA-bd_pseudobarrel_sf"/>
</dbReference>
<dbReference type="CDD" id="cd10017">
    <property type="entry name" value="B3_DNA"/>
    <property type="match status" value="2"/>
</dbReference>
<dbReference type="EMBL" id="PJQY01002565">
    <property type="protein sequence ID" value="PQP92479.1"/>
    <property type="molecule type" value="Genomic_DNA"/>
</dbReference>
<dbReference type="PROSITE" id="PS50863">
    <property type="entry name" value="B3"/>
    <property type="match status" value="2"/>
</dbReference>
<evidence type="ECO:0000256" key="6">
    <source>
        <dbReference type="SAM" id="MobiDB-lite"/>
    </source>
</evidence>
<dbReference type="Gene3D" id="2.40.330.10">
    <property type="entry name" value="DNA-binding pseudobarrel domain"/>
    <property type="match status" value="2"/>
</dbReference>
<comment type="caution">
    <text evidence="9">The sequence shown here is derived from an EMBL/GenBank/DDBJ whole genome shotgun (WGS) entry which is preliminary data.</text>
</comment>
<feature type="domain" description="TF-B3" evidence="7">
    <location>
        <begin position="187"/>
        <end position="283"/>
    </location>
</feature>
<keyword evidence="10" id="KW-1185">Reference proteome</keyword>
<dbReference type="OrthoDB" id="1869398at2759"/>
<keyword evidence="4" id="KW-0804">Transcription</keyword>
<feature type="domain" description="TF-B3" evidence="7">
    <location>
        <begin position="28"/>
        <end position="123"/>
    </location>
</feature>
<organism evidence="9 10">
    <name type="scientific">Prunus yedoensis var. nudiflora</name>
    <dbReference type="NCBI Taxonomy" id="2094558"/>
    <lineage>
        <taxon>Eukaryota</taxon>
        <taxon>Viridiplantae</taxon>
        <taxon>Streptophyta</taxon>
        <taxon>Embryophyta</taxon>
        <taxon>Tracheophyta</taxon>
        <taxon>Spermatophyta</taxon>
        <taxon>Magnoliopsida</taxon>
        <taxon>eudicotyledons</taxon>
        <taxon>Gunneridae</taxon>
        <taxon>Pentapetalae</taxon>
        <taxon>rosids</taxon>
        <taxon>fabids</taxon>
        <taxon>Rosales</taxon>
        <taxon>Rosaceae</taxon>
        <taxon>Amygdaloideae</taxon>
        <taxon>Amygdaleae</taxon>
        <taxon>Prunus</taxon>
    </lineage>
</organism>
<dbReference type="InterPro" id="IPR003340">
    <property type="entry name" value="B3_DNA-bd"/>
</dbReference>
<gene>
    <name evidence="8" type="ORF">Pyn_24332</name>
    <name evidence="9" type="ORF">Pyn_24898</name>
</gene>
<dbReference type="SUPFAM" id="SSF101936">
    <property type="entry name" value="DNA-binding pseudobarrel domain"/>
    <property type="match status" value="2"/>
</dbReference>
<protein>
    <submittedName>
        <fullName evidence="9">B3 domain-containing transcription factor VRN1 isoform X3</fullName>
    </submittedName>
</protein>
<evidence type="ECO:0000259" key="7">
    <source>
        <dbReference type="PROSITE" id="PS50863"/>
    </source>
</evidence>
<evidence type="ECO:0000256" key="5">
    <source>
        <dbReference type="ARBA" id="ARBA00023242"/>
    </source>
</evidence>
<evidence type="ECO:0000313" key="10">
    <source>
        <dbReference type="Proteomes" id="UP000250321"/>
    </source>
</evidence>
<dbReference type="PANTHER" id="PTHR31920:SF145">
    <property type="entry name" value="B3 DOMAIN-CONTAINING PROTEIN REM20-LIKE ISOFORM X1"/>
    <property type="match status" value="1"/>
</dbReference>
<feature type="compositionally biased region" description="Acidic residues" evidence="6">
    <location>
        <begin position="1"/>
        <end position="13"/>
    </location>
</feature>
<dbReference type="EMBL" id="PJQY01002903">
    <property type="protein sequence ID" value="PQM41893.1"/>
    <property type="molecule type" value="Genomic_DNA"/>
</dbReference>
<dbReference type="Proteomes" id="UP000250321">
    <property type="component" value="Unassembled WGS sequence"/>
</dbReference>
<keyword evidence="5" id="KW-0539">Nucleus</keyword>
<dbReference type="STRING" id="2094558.A0A314XK06"/>
<reference evidence="9 10" key="1">
    <citation type="submission" date="2018-02" db="EMBL/GenBank/DDBJ databases">
        <title>Draft genome of wild Prunus yedoensis var. nudiflora.</title>
        <authorList>
            <person name="Baek S."/>
            <person name="Kim J.-H."/>
            <person name="Choi K."/>
            <person name="Kim G.-B."/>
            <person name="Cho A."/>
            <person name="Jang H."/>
            <person name="Shin C.-H."/>
            <person name="Yu H.-J."/>
            <person name="Mun J.-H."/>
        </authorList>
    </citation>
    <scope>NUCLEOTIDE SEQUENCE [LARGE SCALE GENOMIC DNA]</scope>
    <source>
        <strain evidence="10">cv. Jeju island</strain>
        <tissue evidence="9">Leaf</tissue>
    </source>
</reference>
<evidence type="ECO:0000256" key="4">
    <source>
        <dbReference type="ARBA" id="ARBA00023163"/>
    </source>
</evidence>
<dbReference type="GO" id="GO:0003677">
    <property type="term" value="F:DNA binding"/>
    <property type="evidence" value="ECO:0007669"/>
    <property type="project" value="UniProtKB-KW"/>
</dbReference>
<dbReference type="PANTHER" id="PTHR31920">
    <property type="entry name" value="B3 DOMAIN-CONTAINING"/>
    <property type="match status" value="1"/>
</dbReference>
<proteinExistence type="predicted"/>
<sequence>MKKEDESDDDSVETLDTFPSCPKTGDKSPLAPSEASYITNGPLTVPTGFAKRHLTKQPANAILKVSDGGTWSVKFAYPKLKATFQQGWRVFVRDNNLKLGDVCVFILITDIKLSFEVVFFRATEAANCSLPPEEDDLPTKKDFGGSSSSQIFLNRTPDVLGRTHPLTKSEKALALQRANAFKSENPYCLVAIQPAYILRQYLHFPHPFARKHLVKQSAGNIILKILDGRTWPVEFKYENSTARFLNGWSAFARDNNLKVGDVCVFVLIDRNERLFEVVFYRTNEAEDCPLSSGLGGGAIDQVEKRRSPINKVETGRTTICENGVSCSLDPSLEIG</sequence>
<evidence type="ECO:0000256" key="2">
    <source>
        <dbReference type="ARBA" id="ARBA00023015"/>
    </source>
</evidence>
<dbReference type="InterPro" id="IPR050655">
    <property type="entry name" value="Plant_B3_domain"/>
</dbReference>
<feature type="region of interest" description="Disordered" evidence="6">
    <location>
        <begin position="1"/>
        <end position="33"/>
    </location>
</feature>
<dbReference type="AlphaFoldDB" id="A0A314XK06"/>
<evidence type="ECO:0000313" key="9">
    <source>
        <dbReference type="EMBL" id="PQP92479.1"/>
    </source>
</evidence>
<evidence type="ECO:0000256" key="3">
    <source>
        <dbReference type="ARBA" id="ARBA00023125"/>
    </source>
</evidence>
<evidence type="ECO:0000256" key="1">
    <source>
        <dbReference type="ARBA" id="ARBA00004123"/>
    </source>
</evidence>